<keyword evidence="2" id="KW-0560">Oxidoreductase</keyword>
<accession>A0A176S7D4</accession>
<keyword evidence="3" id="KW-1185">Reference proteome</keyword>
<dbReference type="GO" id="GO:0048529">
    <property type="term" value="F:magnesium-protoporphyrin IX monomethyl ester (oxidative) cyclase activity"/>
    <property type="evidence" value="ECO:0007669"/>
    <property type="project" value="UniProtKB-EC"/>
</dbReference>
<dbReference type="InterPro" id="IPR003251">
    <property type="entry name" value="Rr_diiron-bd_dom"/>
</dbReference>
<dbReference type="Proteomes" id="UP000076962">
    <property type="component" value="Unassembled WGS sequence"/>
</dbReference>
<comment type="caution">
    <text evidence="2">The sequence shown here is derived from an EMBL/GenBank/DDBJ whole genome shotgun (WGS) entry which is preliminary data.</text>
</comment>
<organism evidence="2 3">
    <name type="scientific">Candidatus Thiomargarita nelsonii</name>
    <dbReference type="NCBI Taxonomy" id="1003181"/>
    <lineage>
        <taxon>Bacteria</taxon>
        <taxon>Pseudomonadati</taxon>
        <taxon>Pseudomonadota</taxon>
        <taxon>Gammaproteobacteria</taxon>
        <taxon>Thiotrichales</taxon>
        <taxon>Thiotrichaceae</taxon>
        <taxon>Thiomargarita</taxon>
    </lineage>
</organism>
<dbReference type="AlphaFoldDB" id="A0A176S7D4"/>
<dbReference type="Gene3D" id="1.20.5.420">
    <property type="entry name" value="Immunoglobulin FC, subunit C"/>
    <property type="match status" value="1"/>
</dbReference>
<dbReference type="Pfam" id="PF02915">
    <property type="entry name" value="Rubrerythrin"/>
    <property type="match status" value="1"/>
</dbReference>
<dbReference type="InterPro" id="IPR009078">
    <property type="entry name" value="Ferritin-like_SF"/>
</dbReference>
<dbReference type="PANTHER" id="PTHR33531">
    <property type="entry name" value="RUBRERYTHRIN SUBFAMILY"/>
    <property type="match status" value="1"/>
</dbReference>
<dbReference type="GO" id="GO:0046872">
    <property type="term" value="F:metal ion binding"/>
    <property type="evidence" value="ECO:0007669"/>
    <property type="project" value="InterPro"/>
</dbReference>
<dbReference type="SUPFAM" id="SSF47240">
    <property type="entry name" value="Ferritin-like"/>
    <property type="match status" value="1"/>
</dbReference>
<evidence type="ECO:0000313" key="2">
    <source>
        <dbReference type="EMBL" id="OAD24032.1"/>
    </source>
</evidence>
<evidence type="ECO:0000313" key="3">
    <source>
        <dbReference type="Proteomes" id="UP000076962"/>
    </source>
</evidence>
<sequence length="164" mass="19133">MRLFMNILEYAMQVEKEGEAQYREMAERSNNPGMKKILTELADSEVEHYNVFHAIMENSNIPEIDEAILPNVKKIFSGMKADNGLEVDANEIDMFRNAQKHEKTAQEFYLQKAEEVDAPSLKKMLLKIAEEEGKHYQVLGGLIDFLSRPEQWLEDAEWHHIEDY</sequence>
<feature type="domain" description="Rubrerythrin diiron-binding" evidence="1">
    <location>
        <begin position="6"/>
        <end position="139"/>
    </location>
</feature>
<proteinExistence type="predicted"/>
<dbReference type="PANTHER" id="PTHR33531:SF7">
    <property type="entry name" value="HYPOTHETICAL MEMBRANE PROTEIN, CONSERVED"/>
    <property type="match status" value="1"/>
</dbReference>
<reference evidence="2 3" key="1">
    <citation type="submission" date="2016-05" db="EMBL/GenBank/DDBJ databases">
        <title>Single-cell genome of chain-forming Candidatus Thiomargarita nelsonii and comparison to other large sulfur-oxidizing bacteria.</title>
        <authorList>
            <person name="Winkel M."/>
            <person name="Salman V."/>
            <person name="Woyke T."/>
            <person name="Schulz-Vogt H."/>
            <person name="Richter M."/>
            <person name="Flood B."/>
            <person name="Bailey J."/>
            <person name="Amann R."/>
            <person name="Mussmann M."/>
        </authorList>
    </citation>
    <scope>NUCLEOTIDE SEQUENCE [LARGE SCALE GENOMIC DNA]</scope>
    <source>
        <strain evidence="2 3">THI036</strain>
    </source>
</reference>
<dbReference type="EC" id="1.14.13.81" evidence="2"/>
<name>A0A176S7D4_9GAMM</name>
<protein>
    <submittedName>
        <fullName evidence="2">Rubrerythrin</fullName>
        <ecNumber evidence="2">1.14.13.81</ecNumber>
    </submittedName>
</protein>
<dbReference type="InterPro" id="IPR012347">
    <property type="entry name" value="Ferritin-like"/>
</dbReference>
<dbReference type="Gene3D" id="1.20.1260.10">
    <property type="match status" value="1"/>
</dbReference>
<dbReference type="CDD" id="cd01045">
    <property type="entry name" value="Ferritin_like_AB"/>
    <property type="match status" value="1"/>
</dbReference>
<gene>
    <name evidence="2" type="ORF">THIOM_000119</name>
</gene>
<evidence type="ECO:0000259" key="1">
    <source>
        <dbReference type="Pfam" id="PF02915"/>
    </source>
</evidence>
<dbReference type="EMBL" id="LUTY01000041">
    <property type="protein sequence ID" value="OAD24032.1"/>
    <property type="molecule type" value="Genomic_DNA"/>
</dbReference>